<evidence type="ECO:0000256" key="3">
    <source>
        <dbReference type="SAM" id="MobiDB-lite"/>
    </source>
</evidence>
<feature type="domain" description="RRM" evidence="4">
    <location>
        <begin position="524"/>
        <end position="617"/>
    </location>
</feature>
<feature type="region of interest" description="Disordered" evidence="3">
    <location>
        <begin position="269"/>
        <end position="530"/>
    </location>
</feature>
<dbReference type="PANTHER" id="PTHR10501">
    <property type="entry name" value="U1 SMALL NUCLEAR RIBONUCLEOPROTEIN A/U2 SMALL NUCLEAR RIBONUCLEOPROTEIN B"/>
    <property type="match status" value="1"/>
</dbReference>
<feature type="compositionally biased region" description="Low complexity" evidence="3">
    <location>
        <begin position="352"/>
        <end position="361"/>
    </location>
</feature>
<feature type="compositionally biased region" description="Low complexity" evidence="3">
    <location>
        <begin position="473"/>
        <end position="493"/>
    </location>
</feature>
<keyword evidence="1 2" id="KW-0694">RNA-binding</keyword>
<dbReference type="PROSITE" id="PS50102">
    <property type="entry name" value="RRM"/>
    <property type="match status" value="1"/>
</dbReference>
<comment type="caution">
    <text evidence="5">The sequence shown here is derived from an EMBL/GenBank/DDBJ whole genome shotgun (WGS) entry which is preliminary data.</text>
</comment>
<protein>
    <recommendedName>
        <fullName evidence="4">RRM domain-containing protein</fullName>
    </recommendedName>
</protein>
<dbReference type="Gene3D" id="3.30.70.330">
    <property type="match status" value="1"/>
</dbReference>
<dbReference type="InterPro" id="IPR012677">
    <property type="entry name" value="Nucleotide-bd_a/b_plait_sf"/>
</dbReference>
<dbReference type="EMBL" id="JASBNA010000091">
    <property type="protein sequence ID" value="KAK7677289.1"/>
    <property type="molecule type" value="Genomic_DNA"/>
</dbReference>
<dbReference type="Proteomes" id="UP001385951">
    <property type="component" value="Unassembled WGS sequence"/>
</dbReference>
<feature type="compositionally biased region" description="Low complexity" evidence="3">
    <location>
        <begin position="143"/>
        <end position="180"/>
    </location>
</feature>
<dbReference type="InterPro" id="IPR035979">
    <property type="entry name" value="RBD_domain_sf"/>
</dbReference>
<sequence length="639" mass="67713">MSQQKQGCAVPLGATAPAPPSAPPAPSRLATNGGLLPSGTSAPPNGPATNPPPHLLNTFQPQSPSTTSILKISNLPHDLTNREASLIFSLVVDDIINIEIKDYQIIAFFKTINTCLTTGKLLEASQHSASQPQQQQQPPPPQQQSLQQQHPQQQPLQQPLQQQQPPQQPLHQQPLHQQPPDQSAYPPYDTFQKRQSIGNQRSRFLFSDPFSNTSPAANGPPNPAQPPQSAPGINGSVQPSTHAPGSIDLSDLTGKSLLLMESQNDSYNLVTRDPWGNTPLPQSATTSQPGPSQSIGLGSADNSLHSGTHTPFDWSQQQQQQQQQQQSAPPSSSSDRRKISSAFFNNPPPSNPQSSSGNSTSQLPALSVPGGSNQQQQPPQQQQQQPTNTSAPSAANPQQQQQQQPTNTSAPSAANPQQQQSQQSQQSASSQQQLQQLQQPSAAQVIAAGPPSTQPLASGIPTNGQPTAADILSSSGGSASGAPTSSNASPATSRQSSSKDIPDLSLLARVPPPANPADQNPPCNTLYVGNLPPDATEAELRSLFAPQKGFRRLSFRTKNQSSANSNASNHNHGPMCFVEFDDVALATRALAELYGSALPRPNGSNGKGGIRLSFSKNPLGNKFKLGLYWWIGSFPQGNV</sequence>
<feature type="compositionally biased region" description="Low complexity" evidence="3">
    <location>
        <begin position="374"/>
        <end position="444"/>
    </location>
</feature>
<accession>A0AAW0FGN2</accession>
<evidence type="ECO:0000313" key="5">
    <source>
        <dbReference type="EMBL" id="KAK7677289.1"/>
    </source>
</evidence>
<feature type="region of interest" description="Disordered" evidence="3">
    <location>
        <begin position="1"/>
        <end position="55"/>
    </location>
</feature>
<feature type="compositionally biased region" description="Pro residues" evidence="3">
    <location>
        <begin position="218"/>
        <end position="229"/>
    </location>
</feature>
<evidence type="ECO:0000259" key="4">
    <source>
        <dbReference type="PROSITE" id="PS50102"/>
    </source>
</evidence>
<dbReference type="AlphaFoldDB" id="A0AAW0FGN2"/>
<feature type="compositionally biased region" description="Pro residues" evidence="3">
    <location>
        <begin position="44"/>
        <end position="54"/>
    </location>
</feature>
<organism evidence="5 6">
    <name type="scientific">Cerrena zonata</name>
    <dbReference type="NCBI Taxonomy" id="2478898"/>
    <lineage>
        <taxon>Eukaryota</taxon>
        <taxon>Fungi</taxon>
        <taxon>Dikarya</taxon>
        <taxon>Basidiomycota</taxon>
        <taxon>Agaricomycotina</taxon>
        <taxon>Agaricomycetes</taxon>
        <taxon>Polyporales</taxon>
        <taxon>Cerrenaceae</taxon>
        <taxon>Cerrena</taxon>
    </lineage>
</organism>
<dbReference type="GO" id="GO:0003723">
    <property type="term" value="F:RNA binding"/>
    <property type="evidence" value="ECO:0007669"/>
    <property type="project" value="UniProtKB-UniRule"/>
</dbReference>
<feature type="compositionally biased region" description="Polar residues" evidence="3">
    <location>
        <begin position="279"/>
        <end position="309"/>
    </location>
</feature>
<name>A0AAW0FGN2_9APHY</name>
<evidence type="ECO:0000256" key="2">
    <source>
        <dbReference type="PROSITE-ProRule" id="PRU00176"/>
    </source>
</evidence>
<keyword evidence="6" id="KW-1185">Reference proteome</keyword>
<evidence type="ECO:0000313" key="6">
    <source>
        <dbReference type="Proteomes" id="UP001385951"/>
    </source>
</evidence>
<feature type="compositionally biased region" description="Low complexity" evidence="3">
    <location>
        <begin position="315"/>
        <end position="333"/>
    </location>
</feature>
<dbReference type="Pfam" id="PF00076">
    <property type="entry name" value="RRM_1"/>
    <property type="match status" value="1"/>
</dbReference>
<feature type="compositionally biased region" description="Pro residues" evidence="3">
    <location>
        <begin position="17"/>
        <end position="26"/>
    </location>
</feature>
<reference evidence="5 6" key="1">
    <citation type="submission" date="2022-09" db="EMBL/GenBank/DDBJ databases">
        <authorList>
            <person name="Palmer J.M."/>
        </authorList>
    </citation>
    <scope>NUCLEOTIDE SEQUENCE [LARGE SCALE GENOMIC DNA]</scope>
    <source>
        <strain evidence="5 6">DSM 7382</strain>
    </source>
</reference>
<dbReference type="SMART" id="SM00360">
    <property type="entry name" value="RRM"/>
    <property type="match status" value="1"/>
</dbReference>
<proteinExistence type="predicted"/>
<feature type="compositionally biased region" description="Polar residues" evidence="3">
    <location>
        <begin position="454"/>
        <end position="466"/>
    </location>
</feature>
<feature type="region of interest" description="Disordered" evidence="3">
    <location>
        <begin position="126"/>
        <end position="189"/>
    </location>
</feature>
<dbReference type="InterPro" id="IPR000504">
    <property type="entry name" value="RRM_dom"/>
</dbReference>
<evidence type="ECO:0000256" key="1">
    <source>
        <dbReference type="ARBA" id="ARBA00022884"/>
    </source>
</evidence>
<gene>
    <name evidence="5" type="ORF">QCA50_019715</name>
</gene>
<feature type="region of interest" description="Disordered" evidence="3">
    <location>
        <begin position="205"/>
        <end position="249"/>
    </location>
</feature>
<dbReference type="SUPFAM" id="SSF54928">
    <property type="entry name" value="RNA-binding domain, RBD"/>
    <property type="match status" value="1"/>
</dbReference>